<name>A0A9Q3CID4_9BASI</name>
<feature type="chain" id="PRO_5040232410" evidence="1">
    <location>
        <begin position="19"/>
        <end position="233"/>
    </location>
</feature>
<protein>
    <submittedName>
        <fullName evidence="2">Uncharacterized protein</fullName>
    </submittedName>
</protein>
<sequence length="233" mass="25437">MANCTLLVLYGLLAITRFRWPYPAFIGQFPTSPTSRPLSLFLGLGGPFNLLGAYGPSSHLQGSWPNPFYHGALGLNGPWYVGHLGPKFHSTQNGHKRPSGPKMAKTLWTPFFSPWPLVITRGRQLSSQKVFSFLNALRTHGSTSGAYMVIPNKVPSPSPIFKGGLFSYSVWKFPGGYQKTIQGPQPPGPAGVGLSILTRTIPRAILRGNQSYSIIFKASSTHHSLDNSIGPYR</sequence>
<dbReference type="AlphaFoldDB" id="A0A9Q3CID4"/>
<dbReference type="EMBL" id="AVOT02007605">
    <property type="protein sequence ID" value="MBW0484267.1"/>
    <property type="molecule type" value="Genomic_DNA"/>
</dbReference>
<reference evidence="2" key="1">
    <citation type="submission" date="2021-03" db="EMBL/GenBank/DDBJ databases">
        <title>Draft genome sequence of rust myrtle Austropuccinia psidii MF-1, a brazilian biotype.</title>
        <authorList>
            <person name="Quecine M.C."/>
            <person name="Pachon D.M.R."/>
            <person name="Bonatelli M.L."/>
            <person name="Correr F.H."/>
            <person name="Franceschini L.M."/>
            <person name="Leite T.F."/>
            <person name="Margarido G.R.A."/>
            <person name="Almeida C.A."/>
            <person name="Ferrarezi J.A."/>
            <person name="Labate C.A."/>
        </authorList>
    </citation>
    <scope>NUCLEOTIDE SEQUENCE</scope>
    <source>
        <strain evidence="2">MF-1</strain>
    </source>
</reference>
<accession>A0A9Q3CID4</accession>
<evidence type="ECO:0000313" key="2">
    <source>
        <dbReference type="EMBL" id="MBW0484267.1"/>
    </source>
</evidence>
<keyword evidence="3" id="KW-1185">Reference proteome</keyword>
<evidence type="ECO:0000256" key="1">
    <source>
        <dbReference type="SAM" id="SignalP"/>
    </source>
</evidence>
<organism evidence="2 3">
    <name type="scientific">Austropuccinia psidii MF-1</name>
    <dbReference type="NCBI Taxonomy" id="1389203"/>
    <lineage>
        <taxon>Eukaryota</taxon>
        <taxon>Fungi</taxon>
        <taxon>Dikarya</taxon>
        <taxon>Basidiomycota</taxon>
        <taxon>Pucciniomycotina</taxon>
        <taxon>Pucciniomycetes</taxon>
        <taxon>Pucciniales</taxon>
        <taxon>Sphaerophragmiaceae</taxon>
        <taxon>Austropuccinia</taxon>
    </lineage>
</organism>
<keyword evidence="1" id="KW-0732">Signal</keyword>
<comment type="caution">
    <text evidence="2">The sequence shown here is derived from an EMBL/GenBank/DDBJ whole genome shotgun (WGS) entry which is preliminary data.</text>
</comment>
<proteinExistence type="predicted"/>
<dbReference type="Proteomes" id="UP000765509">
    <property type="component" value="Unassembled WGS sequence"/>
</dbReference>
<gene>
    <name evidence="2" type="ORF">O181_023982</name>
</gene>
<feature type="signal peptide" evidence="1">
    <location>
        <begin position="1"/>
        <end position="18"/>
    </location>
</feature>
<evidence type="ECO:0000313" key="3">
    <source>
        <dbReference type="Proteomes" id="UP000765509"/>
    </source>
</evidence>